<dbReference type="NCBIfam" id="NF033516">
    <property type="entry name" value="transpos_IS3"/>
    <property type="match status" value="1"/>
</dbReference>
<reference evidence="3 4" key="1">
    <citation type="submission" date="2016-09" db="EMBL/GenBank/DDBJ databases">
        <title>Genome sequence of Eubacterium angustum.</title>
        <authorList>
            <person name="Poehlein A."/>
            <person name="Daniel R."/>
        </authorList>
    </citation>
    <scope>NUCLEOTIDE SEQUENCE [LARGE SCALE GENOMIC DNA]</scope>
    <source>
        <strain evidence="3 4">DSM 1989</strain>
    </source>
</reference>
<evidence type="ECO:0000313" key="4">
    <source>
        <dbReference type="Proteomes" id="UP000180254"/>
    </source>
</evidence>
<keyword evidence="4" id="KW-1185">Reference proteome</keyword>
<dbReference type="GO" id="GO:0015074">
    <property type="term" value="P:DNA integration"/>
    <property type="evidence" value="ECO:0007669"/>
    <property type="project" value="InterPro"/>
</dbReference>
<comment type="caution">
    <text evidence="3">The sequence shown here is derived from an EMBL/GenBank/DDBJ whole genome shotgun (WGS) entry which is preliminary data.</text>
</comment>
<evidence type="ECO:0000256" key="1">
    <source>
        <dbReference type="ARBA" id="ARBA00002286"/>
    </source>
</evidence>
<evidence type="ECO:0000259" key="2">
    <source>
        <dbReference type="PROSITE" id="PS50994"/>
    </source>
</evidence>
<dbReference type="InterPro" id="IPR048020">
    <property type="entry name" value="Transpos_IS3"/>
</dbReference>
<dbReference type="PROSITE" id="PS50994">
    <property type="entry name" value="INTEGRASE"/>
    <property type="match status" value="1"/>
</dbReference>
<protein>
    <submittedName>
        <fullName evidence="3">Integrase core domain protein</fullName>
    </submittedName>
</protein>
<gene>
    <name evidence="3" type="ORF">EUAN_24610</name>
</gene>
<dbReference type="InterPro" id="IPR050900">
    <property type="entry name" value="Transposase_IS3/IS150/IS904"/>
</dbReference>
<proteinExistence type="predicted"/>
<dbReference type="InterPro" id="IPR025948">
    <property type="entry name" value="HTH-like_dom"/>
</dbReference>
<comment type="function">
    <text evidence="1">Involved in the transposition of the insertion sequence.</text>
</comment>
<dbReference type="PANTHER" id="PTHR46889">
    <property type="entry name" value="TRANSPOSASE INSF FOR INSERTION SEQUENCE IS3B-RELATED"/>
    <property type="match status" value="1"/>
</dbReference>
<dbReference type="Proteomes" id="UP000180254">
    <property type="component" value="Unassembled WGS sequence"/>
</dbReference>
<dbReference type="InterPro" id="IPR001584">
    <property type="entry name" value="Integrase_cat-core"/>
</dbReference>
<dbReference type="EMBL" id="MKIE01000030">
    <property type="protein sequence ID" value="OHW61198.1"/>
    <property type="molecule type" value="Genomic_DNA"/>
</dbReference>
<dbReference type="InterPro" id="IPR036397">
    <property type="entry name" value="RNaseH_sf"/>
</dbReference>
<organism evidence="3 4">
    <name type="scientific">Andreesenia angusta</name>
    <dbReference type="NCBI Taxonomy" id="39480"/>
    <lineage>
        <taxon>Bacteria</taxon>
        <taxon>Bacillati</taxon>
        <taxon>Bacillota</taxon>
        <taxon>Tissierellia</taxon>
        <taxon>Tissierellales</taxon>
        <taxon>Gottschalkiaceae</taxon>
        <taxon>Andreesenia</taxon>
    </lineage>
</organism>
<dbReference type="Pfam" id="PF13276">
    <property type="entry name" value="HTH_21"/>
    <property type="match status" value="1"/>
</dbReference>
<accession>A0A1S1V3V8</accession>
<sequence>MKQEASYLTVDWYRELGYPVAMLCEELGIARSAYYKHKNRAKPEKEKQDELLCSIIREYHATFDGILGYRRMAMFINRLNQTYYSQGYIHRLMSHLGITARIRRKKVNRKGAKPNYVKENFLARNFTASRPNEKWLTDVTEFSISGESRKLYLSPIMDLYDNSIVEYELSFKNNNQLVFKMFDRAVSNNPTAKPIFHSDRGFQYTSCAFKSKIEKANMQQSMSRVGKCIDNGPMEGFFGTLKTEMFYGKSFSTMECLKEKIGSYIKFYNESRYQKRLKCLTPIEYRNQALLT</sequence>
<dbReference type="RefSeq" id="WP_097678085.1">
    <property type="nucleotide sequence ID" value="NZ_MKIE01000030.1"/>
</dbReference>
<dbReference type="SUPFAM" id="SSF53098">
    <property type="entry name" value="Ribonuclease H-like"/>
    <property type="match status" value="1"/>
</dbReference>
<dbReference type="Pfam" id="PF13333">
    <property type="entry name" value="rve_2"/>
    <property type="match status" value="1"/>
</dbReference>
<dbReference type="OrthoDB" id="1757919at2"/>
<dbReference type="GO" id="GO:0003676">
    <property type="term" value="F:nucleic acid binding"/>
    <property type="evidence" value="ECO:0007669"/>
    <property type="project" value="InterPro"/>
</dbReference>
<dbReference type="Gene3D" id="3.30.420.10">
    <property type="entry name" value="Ribonuclease H-like superfamily/Ribonuclease H"/>
    <property type="match status" value="1"/>
</dbReference>
<dbReference type="InterPro" id="IPR012337">
    <property type="entry name" value="RNaseH-like_sf"/>
</dbReference>
<dbReference type="Pfam" id="PF00665">
    <property type="entry name" value="rve"/>
    <property type="match status" value="1"/>
</dbReference>
<dbReference type="PANTHER" id="PTHR46889:SF5">
    <property type="entry name" value="INTEGRASE PROTEIN"/>
    <property type="match status" value="1"/>
</dbReference>
<dbReference type="AlphaFoldDB" id="A0A1S1V3V8"/>
<name>A0A1S1V3V8_9FIRM</name>
<feature type="domain" description="Integrase catalytic" evidence="2">
    <location>
        <begin position="127"/>
        <end position="290"/>
    </location>
</feature>
<evidence type="ECO:0000313" key="3">
    <source>
        <dbReference type="EMBL" id="OHW61198.1"/>
    </source>
</evidence>